<comment type="similarity">
    <text evidence="3">Belongs to the gasdermin family.</text>
</comment>
<keyword evidence="10" id="KW-0564">Palmitate</keyword>
<dbReference type="GO" id="GO:0005546">
    <property type="term" value="F:phosphatidylinositol-4,5-bisphosphate binding"/>
    <property type="evidence" value="ECO:0000318"/>
    <property type="project" value="GO_Central"/>
</dbReference>
<comment type="subcellular location">
    <subcellularLocation>
        <location evidence="2">Cell membrane</location>
        <topology evidence="2">Multi-pass membrane protein</topology>
    </subcellularLocation>
    <subcellularLocation>
        <location evidence="1">Cytoplasm</location>
    </subcellularLocation>
</comment>
<evidence type="ECO:0000256" key="8">
    <source>
        <dbReference type="ARBA" id="ARBA00022692"/>
    </source>
</evidence>
<keyword evidence="9" id="KW-0472">Membrane</keyword>
<dbReference type="KEGG" id="mdo:103101815"/>
<dbReference type="RefSeq" id="XP_007488898.1">
    <property type="nucleotide sequence ID" value="XM_007488836.3"/>
</dbReference>
<keyword evidence="7" id="KW-1210">Necrosis</keyword>
<dbReference type="PANTHER" id="PTHR16399">
    <property type="entry name" value="GASDERMIN"/>
    <property type="match status" value="1"/>
</dbReference>
<evidence type="ECO:0000256" key="10">
    <source>
        <dbReference type="ARBA" id="ARBA00023139"/>
    </source>
</evidence>
<reference evidence="14" key="3">
    <citation type="submission" date="2025-09" db="UniProtKB">
        <authorList>
            <consortium name="Ensembl"/>
        </authorList>
    </citation>
    <scope>IDENTIFICATION</scope>
</reference>
<evidence type="ECO:0000256" key="5">
    <source>
        <dbReference type="ARBA" id="ARBA00022475"/>
    </source>
</evidence>
<dbReference type="InParanoid" id="F6WZ33"/>
<evidence type="ECO:0000256" key="4">
    <source>
        <dbReference type="ARBA" id="ARBA00022452"/>
    </source>
</evidence>
<dbReference type="AlphaFoldDB" id="F6WZ33"/>
<keyword evidence="15" id="KW-1185">Reference proteome</keyword>
<evidence type="ECO:0000256" key="1">
    <source>
        <dbReference type="ARBA" id="ARBA00004496"/>
    </source>
</evidence>
<keyword evidence="8" id="KW-0812">Transmembrane</keyword>
<dbReference type="Ensembl" id="ENSMODT00000014397.4">
    <property type="protein sequence ID" value="ENSMODP00000014136.3"/>
    <property type="gene ID" value="ENSMODG00000011297.4"/>
</dbReference>
<dbReference type="InterPro" id="IPR007677">
    <property type="entry name" value="Gasdermin"/>
</dbReference>
<dbReference type="GO" id="GO:0070269">
    <property type="term" value="P:pyroptotic inflammatory response"/>
    <property type="evidence" value="ECO:0000318"/>
    <property type="project" value="GO_Central"/>
</dbReference>
<reference evidence="14" key="2">
    <citation type="submission" date="2025-08" db="UniProtKB">
        <authorList>
            <consortium name="Ensembl"/>
        </authorList>
    </citation>
    <scope>IDENTIFICATION</scope>
</reference>
<dbReference type="InterPro" id="IPR040460">
    <property type="entry name" value="Gasdermin_pore"/>
</dbReference>
<evidence type="ECO:0000256" key="7">
    <source>
        <dbReference type="ARBA" id="ARBA00022590"/>
    </source>
</evidence>
<dbReference type="GO" id="GO:0042742">
    <property type="term" value="P:defense response to bacterium"/>
    <property type="evidence" value="ECO:0000318"/>
    <property type="project" value="GO_Central"/>
</dbReference>
<dbReference type="GO" id="GO:0070273">
    <property type="term" value="F:phosphatidylinositol-4-phosphate binding"/>
    <property type="evidence" value="ECO:0000318"/>
    <property type="project" value="GO_Central"/>
</dbReference>
<dbReference type="CTD" id="79792"/>
<keyword evidence="5" id="KW-1003">Cell membrane</keyword>
<reference evidence="14 15" key="1">
    <citation type="journal article" date="2007" name="Nature">
        <title>Genome of the marsupial Monodelphis domestica reveals innovation in non-coding sequences.</title>
        <authorList>
            <person name="Mikkelsen T.S."/>
            <person name="Wakefield M.J."/>
            <person name="Aken B."/>
            <person name="Amemiya C.T."/>
            <person name="Chang J.L."/>
            <person name="Duke S."/>
            <person name="Garber M."/>
            <person name="Gentles A.J."/>
            <person name="Goodstadt L."/>
            <person name="Heger A."/>
            <person name="Jurka J."/>
            <person name="Kamal M."/>
            <person name="Mauceli E."/>
            <person name="Searle S.M."/>
            <person name="Sharpe T."/>
            <person name="Baker M.L."/>
            <person name="Batzer M.A."/>
            <person name="Benos P.V."/>
            <person name="Belov K."/>
            <person name="Clamp M."/>
            <person name="Cook A."/>
            <person name="Cuff J."/>
            <person name="Das R."/>
            <person name="Davidow L."/>
            <person name="Deakin J.E."/>
            <person name="Fazzari M.J."/>
            <person name="Glass J.L."/>
            <person name="Grabherr M."/>
            <person name="Greally J.M."/>
            <person name="Gu W."/>
            <person name="Hore T.A."/>
            <person name="Huttley G.A."/>
            <person name="Kleber M."/>
            <person name="Jirtle R.L."/>
            <person name="Koina E."/>
            <person name="Lee J.T."/>
            <person name="Mahony S."/>
            <person name="Marra M.A."/>
            <person name="Miller R.D."/>
            <person name="Nicholls R.D."/>
            <person name="Oda M."/>
            <person name="Papenfuss A.T."/>
            <person name="Parra Z.E."/>
            <person name="Pollock D.D."/>
            <person name="Ray D.A."/>
            <person name="Schein J.E."/>
            <person name="Speed T.P."/>
            <person name="Thompson K."/>
            <person name="VandeBerg J.L."/>
            <person name="Wade C.M."/>
            <person name="Walker J.A."/>
            <person name="Waters P.D."/>
            <person name="Webber C."/>
            <person name="Weidman J.R."/>
            <person name="Xie X."/>
            <person name="Zody M.C."/>
            <person name="Baldwin J."/>
            <person name="Abdouelleil A."/>
            <person name="Abdulkadir J."/>
            <person name="Abebe A."/>
            <person name="Abera B."/>
            <person name="Abreu J."/>
            <person name="Acer S.C."/>
            <person name="Aftuck L."/>
            <person name="Alexander A."/>
            <person name="An P."/>
            <person name="Anderson E."/>
            <person name="Anderson S."/>
            <person name="Arachi H."/>
            <person name="Azer M."/>
            <person name="Bachantsang P."/>
            <person name="Barry A."/>
            <person name="Bayul T."/>
            <person name="Berlin A."/>
            <person name="Bessette D."/>
            <person name="Bloom T."/>
            <person name="Bloom T."/>
            <person name="Boguslavskiy L."/>
            <person name="Bonnet C."/>
            <person name="Boukhgalter B."/>
            <person name="Bourzgui I."/>
            <person name="Brown A."/>
            <person name="Cahill P."/>
            <person name="Channer S."/>
            <person name="Cheshatsang Y."/>
            <person name="Chuda L."/>
            <person name="Citroen M."/>
            <person name="Collymore A."/>
            <person name="Cooke P."/>
            <person name="Costello M."/>
            <person name="D'Aco K."/>
            <person name="Daza R."/>
            <person name="De Haan G."/>
            <person name="DeGray S."/>
            <person name="DeMaso C."/>
            <person name="Dhargay N."/>
            <person name="Dooley K."/>
            <person name="Dooley E."/>
            <person name="Doricent M."/>
            <person name="Dorje P."/>
            <person name="Dorjee K."/>
            <person name="Dupes A."/>
            <person name="Elong R."/>
            <person name="Falk J."/>
            <person name="Farina A."/>
            <person name="Faro S."/>
            <person name="Ferguson D."/>
            <person name="Fisher S."/>
            <person name="Foley C.D."/>
            <person name="Franke A."/>
            <person name="Friedrich D."/>
            <person name="Gadbois L."/>
            <person name="Gearin G."/>
            <person name="Gearin C.R."/>
            <person name="Giannoukos G."/>
            <person name="Goode T."/>
            <person name="Graham J."/>
            <person name="Grandbois E."/>
            <person name="Grewal S."/>
            <person name="Gyaltsen K."/>
            <person name="Hafez N."/>
            <person name="Hagos B."/>
            <person name="Hall J."/>
            <person name="Henson C."/>
            <person name="Hollinger A."/>
            <person name="Honan T."/>
            <person name="Huard M.D."/>
            <person name="Hughes L."/>
            <person name="Hurhula B."/>
            <person name="Husby M.E."/>
            <person name="Kamat A."/>
            <person name="Kanga B."/>
            <person name="Kashin S."/>
            <person name="Khazanovich D."/>
            <person name="Kisner P."/>
            <person name="Lance K."/>
            <person name="Lara M."/>
            <person name="Lee W."/>
            <person name="Lennon N."/>
            <person name="Letendre F."/>
            <person name="LeVine R."/>
            <person name="Lipovsky A."/>
            <person name="Liu X."/>
            <person name="Liu J."/>
            <person name="Liu S."/>
            <person name="Lokyitsang T."/>
            <person name="Lokyitsang Y."/>
            <person name="Lubonja R."/>
            <person name="Lui A."/>
            <person name="MacDonald P."/>
            <person name="Magnisalis V."/>
            <person name="Maru K."/>
            <person name="Matthews C."/>
            <person name="McCusker W."/>
            <person name="McDonough S."/>
            <person name="Mehta T."/>
            <person name="Meldrim J."/>
            <person name="Meneus L."/>
            <person name="Mihai O."/>
            <person name="Mihalev A."/>
            <person name="Mihova T."/>
            <person name="Mittelman R."/>
            <person name="Mlenga V."/>
            <person name="Montmayeur A."/>
            <person name="Mulrain L."/>
            <person name="Navidi A."/>
            <person name="Naylor J."/>
            <person name="Negash T."/>
            <person name="Nguyen T."/>
            <person name="Nguyen N."/>
            <person name="Nicol R."/>
            <person name="Norbu C."/>
            <person name="Norbu N."/>
            <person name="Novod N."/>
            <person name="O'Neill B."/>
            <person name="Osman S."/>
            <person name="Markiewicz E."/>
            <person name="Oyono O.L."/>
            <person name="Patti C."/>
            <person name="Phunkhang P."/>
            <person name="Pierre F."/>
            <person name="Priest M."/>
            <person name="Raghuraman S."/>
            <person name="Rege F."/>
            <person name="Reyes R."/>
            <person name="Rise C."/>
            <person name="Rogov P."/>
            <person name="Ross K."/>
            <person name="Ryan E."/>
            <person name="Settipalli S."/>
            <person name="Shea T."/>
            <person name="Sherpa N."/>
            <person name="Shi L."/>
            <person name="Shih D."/>
            <person name="Sparrow T."/>
            <person name="Spaulding J."/>
            <person name="Stalker J."/>
            <person name="Stange-Thomann N."/>
            <person name="Stavropoulos S."/>
            <person name="Stone C."/>
            <person name="Strader C."/>
            <person name="Tesfaye S."/>
            <person name="Thomson T."/>
            <person name="Thoulutsang Y."/>
            <person name="Thoulutsang D."/>
            <person name="Topham K."/>
            <person name="Topping I."/>
            <person name="Tsamla T."/>
            <person name="Vassiliev H."/>
            <person name="Vo A."/>
            <person name="Wangchuk T."/>
            <person name="Wangdi T."/>
            <person name="Weiand M."/>
            <person name="Wilkinson J."/>
            <person name="Wilson A."/>
            <person name="Yadav S."/>
            <person name="Young G."/>
            <person name="Yu Q."/>
            <person name="Zembek L."/>
            <person name="Zhong D."/>
            <person name="Zimmer A."/>
            <person name="Zwirko Z."/>
            <person name="Jaffe D.B."/>
            <person name="Alvarez P."/>
            <person name="Brockman W."/>
            <person name="Butler J."/>
            <person name="Chin C."/>
            <person name="Gnerre S."/>
            <person name="MacCallum I."/>
            <person name="Graves J.A."/>
            <person name="Ponting C.P."/>
            <person name="Breen M."/>
            <person name="Samollow P.B."/>
            <person name="Lander E.S."/>
            <person name="Lindblad-Toh K."/>
        </authorList>
    </citation>
    <scope>NUCLEOTIDE SEQUENCE [LARGE SCALE GENOMIC DNA]</scope>
</reference>
<proteinExistence type="inferred from homology"/>
<dbReference type="GeneTree" id="ENSGT00950000183140"/>
<evidence type="ECO:0000256" key="2">
    <source>
        <dbReference type="ARBA" id="ARBA00004651"/>
    </source>
</evidence>
<dbReference type="InterPro" id="IPR041263">
    <property type="entry name" value="Gasdermin_PUB"/>
</dbReference>
<evidence type="ECO:0000313" key="14">
    <source>
        <dbReference type="Ensembl" id="ENSMODP00000014136.3"/>
    </source>
</evidence>
<evidence type="ECO:0000256" key="6">
    <source>
        <dbReference type="ARBA" id="ARBA00022490"/>
    </source>
</evidence>
<dbReference type="GO" id="GO:0001786">
    <property type="term" value="F:phosphatidylserine binding"/>
    <property type="evidence" value="ECO:0000318"/>
    <property type="project" value="GO_Central"/>
</dbReference>
<dbReference type="FunCoup" id="F6WZ33">
    <property type="interactions" value="94"/>
</dbReference>
<protein>
    <submittedName>
        <fullName evidence="14">Gasdermin D</fullName>
    </submittedName>
</protein>
<feature type="domain" description="Gasdermin pore forming" evidence="12">
    <location>
        <begin position="4"/>
        <end position="240"/>
    </location>
</feature>
<dbReference type="Pfam" id="PF17708">
    <property type="entry name" value="Gasdermin_C"/>
    <property type="match status" value="1"/>
</dbReference>
<dbReference type="GO" id="GO:0005737">
    <property type="term" value="C:cytoplasm"/>
    <property type="evidence" value="ECO:0007669"/>
    <property type="project" value="UniProtKB-SubCell"/>
</dbReference>
<dbReference type="eggNOG" id="ENOG502S0IQ">
    <property type="taxonomic scope" value="Eukaryota"/>
</dbReference>
<gene>
    <name evidence="14" type="primary">GSDMD</name>
</gene>
<dbReference type="PANTHER" id="PTHR16399:SF15">
    <property type="entry name" value="GASDERMIN-D"/>
    <property type="match status" value="1"/>
</dbReference>
<sequence length="471" mass="52776">MSSTFEWAAKNVVRELSKKGELIPVDSLKSSTCFSPYYLVRKKIKSTWFWKSRYAWLNLTLEDILEPGSPKLEVTQGETFLFNDEMDGQVSGSVEVAASVQGKISGQTSVSNKSCLEVKILTVPPTTWDCLNMKRKLKKSQPSKFKELQTRGENLYVVTEAVQTQKEAVLKRSKNRQGSGKITIPGASCIQGEGTGQLNTMKTVKIPEGSILAFQVVKLIIRDRWSVVQIPDKTQKTFQNAGIAAKSSGYYSDACKTVTVSSVKSLEQLQAQLEDEEKVLDMLNVELRMFLLKNFLEVLKNEQDLLDFEDMLENSLYTGVTPKDVNGPSGNLLSHLQDSDGKLLNELSGAFLYLTGALNALSDVQHQALIKIQSLEKEEKEKIMSQEIQLVEEILKKNFDQTEETTFSYPSELVSLVQGQSDMSIRTRELLEECGLWFSEDKAQLTWDPCALHSLCALYGSLMILQFLTNA</sequence>
<evidence type="ECO:0000259" key="12">
    <source>
        <dbReference type="Pfam" id="PF04598"/>
    </source>
</evidence>
<dbReference type="OMA" id="WTLLEEC"/>
<evidence type="ECO:0000256" key="3">
    <source>
        <dbReference type="ARBA" id="ARBA00009279"/>
    </source>
</evidence>
<dbReference type="Proteomes" id="UP000002280">
    <property type="component" value="Chromosome 3"/>
</dbReference>
<accession>F6WZ33</accession>
<feature type="domain" description="Gasdermin PUB" evidence="13">
    <location>
        <begin position="266"/>
        <end position="444"/>
    </location>
</feature>
<dbReference type="Pfam" id="PF04598">
    <property type="entry name" value="Gasdermin"/>
    <property type="match status" value="1"/>
</dbReference>
<keyword evidence="6" id="KW-0963">Cytoplasm</keyword>
<evidence type="ECO:0000313" key="15">
    <source>
        <dbReference type="Proteomes" id="UP000002280"/>
    </source>
</evidence>
<evidence type="ECO:0000259" key="13">
    <source>
        <dbReference type="Pfam" id="PF17708"/>
    </source>
</evidence>
<keyword evidence="11" id="KW-0449">Lipoprotein</keyword>
<dbReference type="OrthoDB" id="9035105at2759"/>
<keyword evidence="4" id="KW-1134">Transmembrane beta strand</keyword>
<dbReference type="GeneID" id="103101815"/>
<dbReference type="GO" id="GO:0012501">
    <property type="term" value="P:programmed cell death"/>
    <property type="evidence" value="ECO:0007669"/>
    <property type="project" value="UniProtKB-KW"/>
</dbReference>
<dbReference type="GO" id="GO:0005886">
    <property type="term" value="C:plasma membrane"/>
    <property type="evidence" value="ECO:0007669"/>
    <property type="project" value="UniProtKB-SubCell"/>
</dbReference>
<organism evidence="14 15">
    <name type="scientific">Monodelphis domestica</name>
    <name type="common">Gray short-tailed opossum</name>
    <dbReference type="NCBI Taxonomy" id="13616"/>
    <lineage>
        <taxon>Eukaryota</taxon>
        <taxon>Metazoa</taxon>
        <taxon>Chordata</taxon>
        <taxon>Craniata</taxon>
        <taxon>Vertebrata</taxon>
        <taxon>Euteleostomi</taxon>
        <taxon>Mammalia</taxon>
        <taxon>Metatheria</taxon>
        <taxon>Didelphimorphia</taxon>
        <taxon>Didelphidae</taxon>
        <taxon>Monodelphis</taxon>
    </lineage>
</organism>
<dbReference type="RefSeq" id="XP_007488897.1">
    <property type="nucleotide sequence ID" value="XM_007488835.3"/>
</dbReference>
<name>F6WZ33_MONDO</name>
<dbReference type="STRING" id="13616.ENSMODP00000014136"/>
<evidence type="ECO:0000256" key="9">
    <source>
        <dbReference type="ARBA" id="ARBA00023136"/>
    </source>
</evidence>
<dbReference type="Bgee" id="ENSMODG00000011297">
    <property type="expression patterns" value="Expressed in uterus and 19 other cell types or tissues"/>
</dbReference>
<evidence type="ECO:0000256" key="11">
    <source>
        <dbReference type="ARBA" id="ARBA00023288"/>
    </source>
</evidence>
<dbReference type="HOGENOM" id="CLU_040752_0_0_1"/>